<feature type="transmembrane region" description="Helical" evidence="11">
    <location>
        <begin position="123"/>
        <end position="144"/>
    </location>
</feature>
<dbReference type="InterPro" id="IPR014752">
    <property type="entry name" value="Arrestin-like_C"/>
</dbReference>
<comment type="subunit">
    <text evidence="8">Homodimer. Forms a heterotrimer with a catalytic subunit PAN2 to form the poly(A)-nuclease (PAN) deadenylation complex. Interacts (via PAM-2 motif) with poly(A)-binding protein PAB1 (via PABC domain), conferring substrate specificity of the enzyme complex.</text>
</comment>
<feature type="transmembrane region" description="Helical" evidence="11">
    <location>
        <begin position="65"/>
        <end position="86"/>
    </location>
</feature>
<dbReference type="Gene3D" id="2.60.40.640">
    <property type="match status" value="1"/>
</dbReference>
<evidence type="ECO:0000256" key="11">
    <source>
        <dbReference type="SAM" id="Phobius"/>
    </source>
</evidence>
<comment type="domain">
    <text evidence="8">The N-terminal zinc finger binds to poly(A) RNA.</text>
</comment>
<dbReference type="HAMAP" id="MF_03181">
    <property type="entry name" value="PAN3"/>
    <property type="match status" value="1"/>
</dbReference>
<evidence type="ECO:0000256" key="8">
    <source>
        <dbReference type="HAMAP-Rule" id="MF_03181"/>
    </source>
</evidence>
<dbReference type="InterPro" id="IPR011021">
    <property type="entry name" value="Arrestin-like_N"/>
</dbReference>
<dbReference type="Pfam" id="PF07690">
    <property type="entry name" value="MFS_1"/>
    <property type="match status" value="1"/>
</dbReference>
<keyword evidence="11" id="KW-0812">Transmembrane</keyword>
<dbReference type="GO" id="GO:0004672">
    <property type="term" value="F:protein kinase activity"/>
    <property type="evidence" value="ECO:0007669"/>
    <property type="project" value="InterPro"/>
</dbReference>
<comment type="caution">
    <text evidence="8">Lacks conserved residue(s) required for the propagation of feature annotation.</text>
</comment>
<feature type="coiled-coil region" evidence="8">
    <location>
        <begin position="1451"/>
        <end position="1489"/>
    </location>
</feature>
<dbReference type="Gene3D" id="1.10.287.3700">
    <property type="match status" value="1"/>
</dbReference>
<dbReference type="Proteomes" id="UP000242875">
    <property type="component" value="Unassembled WGS sequence"/>
</dbReference>
<dbReference type="GO" id="GO:0008270">
    <property type="term" value="F:zinc ion binding"/>
    <property type="evidence" value="ECO:0007669"/>
    <property type="project" value="UniProtKB-KW"/>
</dbReference>
<comment type="domain">
    <text evidence="8">Contains a pseudokinase domain. The protein kinase domain is predicted to be catalytically inactive because some of the residues important for catalytic activity are substituted and it lacks the equivalent of the binding site for a peptide substrate. However, it has retained an ATP-binding site and ATP-binding is required for mRNA degradation, stimulating the activity of the PAN2 nuclease in vitro. The nucleotide-binding site is juxtaposed to the RNase active site of PAN2 in the complex and may actually bind nucleosides of a poly(A) RNA rather than ATP, feeding the poly(A)-tail to the active site of the deadenylase and thus increasing the efficiency with which this distributive enzyme degrades oligo(A) RNAs.</text>
</comment>
<keyword evidence="11" id="KW-0472">Membrane</keyword>
<dbReference type="InterPro" id="IPR036259">
    <property type="entry name" value="MFS_trans_sf"/>
</dbReference>
<feature type="transmembrane region" description="Helical" evidence="11">
    <location>
        <begin position="257"/>
        <end position="279"/>
    </location>
</feature>
<protein>
    <recommendedName>
        <fullName evidence="8">PAN2-PAN3 deadenylation complex subunit PAN3</fullName>
    </recommendedName>
    <alternativeName>
        <fullName evidence="8">PAB1P-dependent poly(A)-specific ribonuclease</fullName>
    </alternativeName>
    <alternativeName>
        <fullName evidence="8">Poly(A)-nuclease deadenylation complex subunit 3</fullName>
        <shortName evidence="8">PAN deadenylation complex subunit 3</shortName>
    </alternativeName>
</protein>
<proteinExistence type="inferred from homology"/>
<dbReference type="Pfam" id="PF02752">
    <property type="entry name" value="Arrestin_C"/>
    <property type="match status" value="1"/>
</dbReference>
<evidence type="ECO:0000256" key="10">
    <source>
        <dbReference type="SAM" id="MobiDB-lite"/>
    </source>
</evidence>
<comment type="similarity">
    <text evidence="8">Belongs to the protein kinase superfamily. PAN3 family.</text>
</comment>
<dbReference type="InterPro" id="IPR030844">
    <property type="entry name" value="PAN3"/>
</dbReference>
<dbReference type="PANTHER" id="PTHR12272">
    <property type="entry name" value="DEADENYLATION COMPLEX SUBUNIT PAN3"/>
    <property type="match status" value="1"/>
</dbReference>
<evidence type="ECO:0000313" key="14">
    <source>
        <dbReference type="EMBL" id="OZJ02266.1"/>
    </source>
</evidence>
<feature type="region of interest" description="Disordered" evidence="10">
    <location>
        <begin position="903"/>
        <end position="937"/>
    </location>
</feature>
<evidence type="ECO:0000259" key="12">
    <source>
        <dbReference type="PROSITE" id="PS50011"/>
    </source>
</evidence>
<feature type="transmembrane region" description="Helical" evidence="11">
    <location>
        <begin position="347"/>
        <end position="367"/>
    </location>
</feature>
<dbReference type="SUPFAM" id="SSF103473">
    <property type="entry name" value="MFS general substrate transporter"/>
    <property type="match status" value="1"/>
</dbReference>
<keyword evidence="9" id="KW-0863">Zinc-finger</keyword>
<feature type="transmembrane region" description="Helical" evidence="11">
    <location>
        <begin position="22"/>
        <end position="45"/>
    </location>
</feature>
<evidence type="ECO:0000259" key="13">
    <source>
        <dbReference type="PROSITE" id="PS50103"/>
    </source>
</evidence>
<comment type="domain">
    <text evidence="8">The pseudokinase domain, the coiled-coil (CC), and C-terminal knob domain (CK) form a structural unit (PKC) that forms an extensive high-affinity interaction surface for PAN2.</text>
</comment>
<dbReference type="GO" id="GO:0006397">
    <property type="term" value="P:mRNA processing"/>
    <property type="evidence" value="ECO:0007669"/>
    <property type="project" value="UniProtKB-KW"/>
</dbReference>
<evidence type="ECO:0000313" key="15">
    <source>
        <dbReference type="Proteomes" id="UP000242875"/>
    </source>
</evidence>
<organism evidence="14 15">
    <name type="scientific">Bifiguratus adelaidae</name>
    <dbReference type="NCBI Taxonomy" id="1938954"/>
    <lineage>
        <taxon>Eukaryota</taxon>
        <taxon>Fungi</taxon>
        <taxon>Fungi incertae sedis</taxon>
        <taxon>Mucoromycota</taxon>
        <taxon>Mucoromycotina</taxon>
        <taxon>Endogonomycetes</taxon>
        <taxon>Endogonales</taxon>
        <taxon>Endogonales incertae sedis</taxon>
        <taxon>Bifiguratus</taxon>
    </lineage>
</organism>
<feature type="compositionally biased region" description="Polar residues" evidence="10">
    <location>
        <begin position="1007"/>
        <end position="1024"/>
    </location>
</feature>
<name>A0A261XV75_9FUNG</name>
<feature type="region of interest" description="Knob domain" evidence="8">
    <location>
        <begin position="1490"/>
        <end position="1584"/>
    </location>
</feature>
<dbReference type="Gene3D" id="1.20.5.5160">
    <property type="match status" value="1"/>
</dbReference>
<dbReference type="EMBL" id="MVBO01000171">
    <property type="protein sequence ID" value="OZJ02266.1"/>
    <property type="molecule type" value="Genomic_DNA"/>
</dbReference>
<dbReference type="Pfam" id="PF18101">
    <property type="entry name" value="Pan3_CK"/>
    <property type="match status" value="1"/>
</dbReference>
<comment type="subcellular location">
    <subcellularLocation>
        <location evidence="2 8">Cytoplasm</location>
    </subcellularLocation>
    <subcellularLocation>
        <location evidence="1">Membrane</location>
        <topology evidence="1">Multi-pass membrane protein</topology>
    </subcellularLocation>
</comment>
<feature type="transmembrane region" description="Helical" evidence="11">
    <location>
        <begin position="408"/>
        <end position="429"/>
    </location>
</feature>
<keyword evidence="9" id="KW-0862">Zinc</keyword>
<feature type="transmembrane region" description="Helical" evidence="11">
    <location>
        <begin position="291"/>
        <end position="310"/>
    </location>
</feature>
<dbReference type="InterPro" id="IPR000719">
    <property type="entry name" value="Prot_kinase_dom"/>
</dbReference>
<dbReference type="PROSITE" id="PS50103">
    <property type="entry name" value="ZF_C3H1"/>
    <property type="match status" value="1"/>
</dbReference>
<evidence type="ECO:0000256" key="4">
    <source>
        <dbReference type="ARBA" id="ARBA00022664"/>
    </source>
</evidence>
<dbReference type="GO" id="GO:0016020">
    <property type="term" value="C:membrane"/>
    <property type="evidence" value="ECO:0007669"/>
    <property type="project" value="UniProtKB-SubCell"/>
</dbReference>
<dbReference type="PROSITE" id="PS50011">
    <property type="entry name" value="PROTEIN_KINASE_DOM"/>
    <property type="match status" value="1"/>
</dbReference>
<dbReference type="Pfam" id="PF00339">
    <property type="entry name" value="Arrestin_N"/>
    <property type="match status" value="1"/>
</dbReference>
<feature type="zinc finger region" description="C3H1-type" evidence="9">
    <location>
        <begin position="938"/>
        <end position="967"/>
    </location>
</feature>
<dbReference type="InterPro" id="IPR000571">
    <property type="entry name" value="Znf_CCCH"/>
</dbReference>
<dbReference type="SMART" id="SM00220">
    <property type="entry name" value="S_TKc"/>
    <property type="match status" value="1"/>
</dbReference>
<reference evidence="14 15" key="1">
    <citation type="journal article" date="2017" name="Mycologia">
        <title>Bifiguratus adelaidae, gen. et sp. nov., a new member of Mucoromycotina in endophytic and soil-dwelling habitats.</title>
        <authorList>
            <person name="Torres-Cruz T.J."/>
            <person name="Billingsley Tobias T.L."/>
            <person name="Almatruk M."/>
            <person name="Hesse C."/>
            <person name="Kuske C.R."/>
            <person name="Desiro A."/>
            <person name="Benucci G.M."/>
            <person name="Bonito G."/>
            <person name="Stajich J.E."/>
            <person name="Dunlap C."/>
            <person name="Arnold A.E."/>
            <person name="Porras-Alfaro A."/>
        </authorList>
    </citation>
    <scope>NUCLEOTIDE SEQUENCE [LARGE SCALE GENOMIC DNA]</scope>
    <source>
        <strain evidence="14 15">AZ0501</strain>
    </source>
</reference>
<dbReference type="FunFam" id="1.20.5.5160:FF:000002">
    <property type="entry name" value="PAN2-PAN3 deadenylation complex subunit PAN3"/>
    <property type="match status" value="1"/>
</dbReference>
<dbReference type="OrthoDB" id="204958at2759"/>
<dbReference type="GO" id="GO:0000932">
    <property type="term" value="C:P-body"/>
    <property type="evidence" value="ECO:0007669"/>
    <property type="project" value="TreeGrafter"/>
</dbReference>
<feature type="transmembrane region" description="Helical" evidence="11">
    <location>
        <begin position="379"/>
        <end position="396"/>
    </location>
</feature>
<evidence type="ECO:0000256" key="9">
    <source>
        <dbReference type="PROSITE-ProRule" id="PRU00723"/>
    </source>
</evidence>
<feature type="transmembrane region" description="Helical" evidence="11">
    <location>
        <begin position="322"/>
        <end position="341"/>
    </location>
</feature>
<evidence type="ECO:0000256" key="7">
    <source>
        <dbReference type="ARBA" id="ARBA00023054"/>
    </source>
</evidence>
<feature type="region of interest" description="Disordered" evidence="10">
    <location>
        <begin position="991"/>
        <end position="1024"/>
    </location>
</feature>
<evidence type="ECO:0000256" key="6">
    <source>
        <dbReference type="ARBA" id="ARBA00022840"/>
    </source>
</evidence>
<evidence type="ECO:0000256" key="2">
    <source>
        <dbReference type="ARBA" id="ARBA00004496"/>
    </source>
</evidence>
<comment type="caution">
    <text evidence="14">The sequence shown here is derived from an EMBL/GenBank/DDBJ whole genome shotgun (WGS) entry which is preliminary data.</text>
</comment>
<feature type="transmembrane region" description="Helical" evidence="11">
    <location>
        <begin position="198"/>
        <end position="218"/>
    </location>
</feature>
<keyword evidence="9" id="KW-0479">Metal-binding</keyword>
<sequence>MAGGVVVDTPAVSGGYLKGRQLILPLALALVISLFFLWGFAYGLLDVLNSHFQIVMGITKLQSTGLQVAYYGGGYLYFSPIAGTVLKKWGYKRTIIMGLGLYAIGAILFWPCAKFSSPSNAHAAFAGFVVCTLIIACGLATLEVSANSYATVIGSPEWASFRLQFCQSFNGVASFAGPFIASKYFFSDGNADNLTNVQWVYLAVACVGAALAVIFYFFPLPEVSEASLAEQADKHAHEDGQNSPSRAEEPFHKQQRLIYGFIAQFMYVGAQVTVATFFLNYTKETVGWTQAYASNFLSYSLIMFTVGRFFGTALLTVVSADLLLFIYATICALLSGVVASARGSGAIVYLMLLFWFESIQYPVIFVLGTTDLGTHTRRGAALIVMGVSGGAVFPSIQGAVADVYGTHVSYIVTTPAYLTVASFAAFCWFQDPRHLLKKKDACTADIESLKSAPSDIKEVIVCEKVSLPARLSTNITDAVKRNRRASASVDAKPEVTTFLGIEFDGGSHVIVRPNRIIRGTVKLTNTERLYMTRVRIKFRAEEIATVKVEEGSGDGKGVRIHQLITTFFETDFKLWGNEATAYSLATWDELEPGQYKFPFALKFPNVNYPPSVEEPNGFSVRYIWTAQIDGPGGSSGLRSKEFITPYRPIIVAPPDKEWTYKTTLYKDRKTPLAEVQAKLGKQAYCPDEPFSMKLTLTPVHHDLKVTNITYKLRKHHDGKMLLQKGMAFREHFRYPVQNTLSITDPSAEQITEDINFNIPTRLVSPTFASRHTRVHYDLLFNVTFESGHLFKSMYTIDFFIPISIANLPNEQLARIPDLTSIKPYRYSKELPQFFSHELDEPPAPQGFPSELLGPLTAALMSPPQGSPPSYFSLPSIPPQFELAKERVERTVYVTRLPKGSKDVDLVPSNSPSAIPIVAPSGSKSPPPGKQQALKSNSGASRRLCRNIIIHGYCKYEGKGCEFSHDVVSFGQLSSPVQHTHEMDVVLLEKTKANQGGQESPRRKGKLQVTSPTFKPANGGNSVSADSVNAPVFVPKQQSMSNGTPNFQRDQRYDAGMVAYESTAAFLPEQGAQGSPYNVPSNPMNDPNLGPMTDSFAQFGFGPEGMPGQAQMSIAQAPQGGYGNNSMYTNGQVDPYYYGPPPVMAHQPREQLQYHLYTNPLPHVSNLQAHQRSIHNFSIADNLRETLQKKNEATIATVQVPDLNLPSELHVYHTLSPLEDVHTKNPQVFGYPTSLYKAVCTVDGRTYALRRVEGFRLTNEMAMSNIESWRRINHPNICSIREAFTTKAFSDHSLIFVYDFHPCSETLLAKHFPPSSQTNGVPAKPLWSYITQLTSALKSIHSAGLAARVIDPSKIILTGKNRIRLGSVGIFDVVQFDNRQNIARHQQDDLLSFGKLLISLACGSLTAFHNLPKSFDYISRHHTPDMKNLILYLLSKPSPTKSIDEVIGHLAPRLLQEVNNAESYNDVLESELSRELENGRINRLLMKMAFINERPEFDMDPSWSETGDRYIIKLFRDYVFHQVDENGVPVVDVAHVLTCLNKLDAGVDEKLMLVSRDEQSCLIVSYREIKSCIITAFNDLSSGRR</sequence>
<keyword evidence="11" id="KW-1133">Transmembrane helix</keyword>
<dbReference type="GO" id="GO:0000289">
    <property type="term" value="P:nuclear-transcribed mRNA poly(A) tail shortening"/>
    <property type="evidence" value="ECO:0007669"/>
    <property type="project" value="UniProtKB-UniRule"/>
</dbReference>
<feature type="transmembrane region" description="Helical" evidence="11">
    <location>
        <begin position="93"/>
        <end position="111"/>
    </location>
</feature>
<feature type="binding site" evidence="8">
    <location>
        <begin position="1298"/>
        <end position="1305"/>
    </location>
    <ligand>
        <name>ATP</name>
        <dbReference type="ChEBI" id="CHEBI:30616"/>
    </ligand>
</feature>
<accession>A0A261XV75</accession>
<dbReference type="InterPro" id="IPR011022">
    <property type="entry name" value="Arrestin_C-like"/>
</dbReference>
<keyword evidence="15" id="KW-1185">Reference proteome</keyword>
<feature type="domain" description="Protein kinase" evidence="12">
    <location>
        <begin position="1217"/>
        <end position="1584"/>
    </location>
</feature>
<dbReference type="GO" id="GO:0031251">
    <property type="term" value="C:PAN complex"/>
    <property type="evidence" value="ECO:0007669"/>
    <property type="project" value="UniProtKB-UniRule"/>
</dbReference>
<keyword evidence="5 8" id="KW-0547">Nucleotide-binding</keyword>
<dbReference type="GO" id="GO:0022857">
    <property type="term" value="F:transmembrane transporter activity"/>
    <property type="evidence" value="ECO:0007669"/>
    <property type="project" value="InterPro"/>
</dbReference>
<evidence type="ECO:0000256" key="1">
    <source>
        <dbReference type="ARBA" id="ARBA00004141"/>
    </source>
</evidence>
<dbReference type="CDD" id="cd17394">
    <property type="entry name" value="MFS_FucP_like"/>
    <property type="match status" value="1"/>
</dbReference>
<feature type="binding site" evidence="8">
    <location>
        <begin position="1352"/>
        <end position="1353"/>
    </location>
    <ligand>
        <name>ATP</name>
        <dbReference type="ChEBI" id="CHEBI:30616"/>
    </ligand>
</feature>
<dbReference type="Gene3D" id="1.20.1250.20">
    <property type="entry name" value="MFS general substrate transporter like domains"/>
    <property type="match status" value="2"/>
</dbReference>
<gene>
    <name evidence="8" type="primary">PAN3</name>
    <name evidence="14" type="ORF">BZG36_04701</name>
</gene>
<dbReference type="SUPFAM" id="SSF56112">
    <property type="entry name" value="Protein kinase-like (PK-like)"/>
    <property type="match status" value="1"/>
</dbReference>
<feature type="binding site" evidence="8">
    <location>
        <position position="1249"/>
    </location>
    <ligand>
        <name>ATP</name>
        <dbReference type="ChEBI" id="CHEBI:30616"/>
    </ligand>
</feature>
<dbReference type="PANTHER" id="PTHR12272:SF11">
    <property type="entry name" value="PAN2-PAN3 DEADENYLATION COMPLEX SUBUNIT PAN3"/>
    <property type="match status" value="1"/>
</dbReference>
<dbReference type="GO" id="GO:0005524">
    <property type="term" value="F:ATP binding"/>
    <property type="evidence" value="ECO:0007669"/>
    <property type="project" value="UniProtKB-UniRule"/>
</dbReference>
<dbReference type="Gene3D" id="6.10.250.3160">
    <property type="match status" value="1"/>
</dbReference>
<evidence type="ECO:0000256" key="5">
    <source>
        <dbReference type="ARBA" id="ARBA00022741"/>
    </source>
</evidence>
<dbReference type="InterPro" id="IPR041332">
    <property type="entry name" value="Pan3_CK"/>
</dbReference>
<keyword evidence="4 8" id="KW-0507">mRNA processing</keyword>
<feature type="domain" description="C3H1-type" evidence="13">
    <location>
        <begin position="938"/>
        <end position="967"/>
    </location>
</feature>
<dbReference type="InterPro" id="IPR011701">
    <property type="entry name" value="MFS"/>
</dbReference>
<dbReference type="FunFam" id="1.10.287.3700:FF:000001">
    <property type="entry name" value="PAN2-PAN3 deadenylation complex subunit PAN3"/>
    <property type="match status" value="1"/>
</dbReference>
<evidence type="ECO:0000256" key="3">
    <source>
        <dbReference type="ARBA" id="ARBA00022490"/>
    </source>
</evidence>
<keyword evidence="6 8" id="KW-0067">ATP-binding</keyword>
<dbReference type="InterPro" id="IPR011009">
    <property type="entry name" value="Kinase-like_dom_sf"/>
</dbReference>
<keyword evidence="7 8" id="KW-0175">Coiled coil</keyword>
<dbReference type="GO" id="GO:0008143">
    <property type="term" value="F:poly(A) binding"/>
    <property type="evidence" value="ECO:0007669"/>
    <property type="project" value="TreeGrafter"/>
</dbReference>
<dbReference type="Pfam" id="PF25586">
    <property type="entry name" value="zf-CCCH_PAN3"/>
    <property type="match status" value="1"/>
</dbReference>
<comment type="function">
    <text evidence="8">Regulatory subunit of the poly(A)-nuclease (PAN) deadenylation complex, one of two cytoplasmic mRNA deadenylases involved in mRNA turnover. PAN specifically shortens poly(A) tails of RNA and the activity is stimulated by poly(A)-binding protein PAB1. PAN deadenylation is followed by rapid degradation of the shortened mRNA tails by the CCR4-NOT complex. Deadenylated mRNAs are then degraded by two alternative mechanisms, namely exosome-mediated 3'-5' exonucleolytic degradation, or deadenlyation-dependent mRNA decaping and subsequent 5'-3' exonucleolytic degradation by XRN1. May also be involved in post-transcriptional maturation of mRNA poly(A) tails. PAN3 acts as a positive regulator for PAN activity, recruiting the catalytic subunit PAN2 to mRNA via its interaction with RNA and with PAB1.</text>
</comment>
<keyword evidence="3 8" id="KW-0963">Cytoplasm</keyword>
<dbReference type="Gene3D" id="1.10.510.10">
    <property type="entry name" value="Transferase(Phosphotransferase) domain 1"/>
    <property type="match status" value="1"/>
</dbReference>